<feature type="domain" description="BTB" evidence="1">
    <location>
        <begin position="1"/>
        <end position="66"/>
    </location>
</feature>
<dbReference type="Pfam" id="PF00651">
    <property type="entry name" value="BTB"/>
    <property type="match status" value="1"/>
</dbReference>
<dbReference type="EMBL" id="JAFFGZ010000007">
    <property type="protein sequence ID" value="KAK4641510.1"/>
    <property type="molecule type" value="Genomic_DNA"/>
</dbReference>
<gene>
    <name evidence="2" type="ORF">QC761_501215</name>
</gene>
<sequence>MTISCGTQSRKVHQAIVCPACPLFEKALAGDWKEAQDNTIDMSTHAPWMIDRLVEFIYTGEYSTCQHTTKGDGDVNCDDHSCSTLLTKDQFLHGFDQTDLPTAFTTPDTSERLTSSGYPNRRLSPDRIREGFWISPQVYILCGIQRLCTFAAVRFHEFGSLLSHPD</sequence>
<dbReference type="GeneID" id="87898850"/>
<dbReference type="SUPFAM" id="SSF54695">
    <property type="entry name" value="POZ domain"/>
    <property type="match status" value="1"/>
</dbReference>
<proteinExistence type="predicted"/>
<dbReference type="InterPro" id="IPR011333">
    <property type="entry name" value="SKP1/BTB/POZ_sf"/>
</dbReference>
<reference evidence="2 3" key="1">
    <citation type="journal article" date="2023" name="bioRxiv">
        <title>High-quality genome assemblies of four members of thePodospora anserinaspecies complex.</title>
        <authorList>
            <person name="Ament-Velasquez S.L."/>
            <person name="Vogan A.A."/>
            <person name="Wallerman O."/>
            <person name="Hartmann F."/>
            <person name="Gautier V."/>
            <person name="Silar P."/>
            <person name="Giraud T."/>
            <person name="Johannesson H."/>
        </authorList>
    </citation>
    <scope>NUCLEOTIDE SEQUENCE [LARGE SCALE GENOMIC DNA]</scope>
    <source>
        <strain evidence="2 3">CBS 112042</strain>
    </source>
</reference>
<accession>A0ABR0FEQ8</accession>
<name>A0ABR0FEQ8_9PEZI</name>
<comment type="caution">
    <text evidence="2">The sequence shown here is derived from an EMBL/GenBank/DDBJ whole genome shotgun (WGS) entry which is preliminary data.</text>
</comment>
<dbReference type="Gene3D" id="3.30.710.10">
    <property type="entry name" value="Potassium Channel Kv1.1, Chain A"/>
    <property type="match status" value="1"/>
</dbReference>
<evidence type="ECO:0000313" key="3">
    <source>
        <dbReference type="Proteomes" id="UP001322138"/>
    </source>
</evidence>
<dbReference type="PROSITE" id="PS50097">
    <property type="entry name" value="BTB"/>
    <property type="match status" value="1"/>
</dbReference>
<evidence type="ECO:0000259" key="1">
    <source>
        <dbReference type="PROSITE" id="PS50097"/>
    </source>
</evidence>
<protein>
    <recommendedName>
        <fullName evidence="1">BTB domain-containing protein</fullName>
    </recommendedName>
</protein>
<evidence type="ECO:0000313" key="2">
    <source>
        <dbReference type="EMBL" id="KAK4641510.1"/>
    </source>
</evidence>
<dbReference type="PANTHER" id="PTHR47843:SF5">
    <property type="entry name" value="BTB_POZ DOMAIN PROTEIN"/>
    <property type="match status" value="1"/>
</dbReference>
<dbReference type="PANTHER" id="PTHR47843">
    <property type="entry name" value="BTB DOMAIN-CONTAINING PROTEIN-RELATED"/>
    <property type="match status" value="1"/>
</dbReference>
<organism evidence="2 3">
    <name type="scientific">Podospora bellae-mahoneyi</name>
    <dbReference type="NCBI Taxonomy" id="2093777"/>
    <lineage>
        <taxon>Eukaryota</taxon>
        <taxon>Fungi</taxon>
        <taxon>Dikarya</taxon>
        <taxon>Ascomycota</taxon>
        <taxon>Pezizomycotina</taxon>
        <taxon>Sordariomycetes</taxon>
        <taxon>Sordariomycetidae</taxon>
        <taxon>Sordariales</taxon>
        <taxon>Podosporaceae</taxon>
        <taxon>Podospora</taxon>
    </lineage>
</organism>
<dbReference type="Proteomes" id="UP001322138">
    <property type="component" value="Unassembled WGS sequence"/>
</dbReference>
<dbReference type="RefSeq" id="XP_062730486.1">
    <property type="nucleotide sequence ID" value="XM_062879368.1"/>
</dbReference>
<dbReference type="InterPro" id="IPR000210">
    <property type="entry name" value="BTB/POZ_dom"/>
</dbReference>
<keyword evidence="3" id="KW-1185">Reference proteome</keyword>
<dbReference type="CDD" id="cd18186">
    <property type="entry name" value="BTB_POZ_ZBTB_KLHL-like"/>
    <property type="match status" value="1"/>
</dbReference>